<accession>A0A5P6AA60</accession>
<feature type="region of interest" description="Disordered" evidence="1">
    <location>
        <begin position="1"/>
        <end position="27"/>
    </location>
</feature>
<name>A0A5P6AA60_RAOPL</name>
<proteinExistence type="predicted"/>
<organism evidence="2">
    <name type="scientific">Raoultella planticola</name>
    <name type="common">Klebsiella planticola</name>
    <dbReference type="NCBI Taxonomy" id="575"/>
    <lineage>
        <taxon>Bacteria</taxon>
        <taxon>Pseudomonadati</taxon>
        <taxon>Pseudomonadota</taxon>
        <taxon>Gammaproteobacteria</taxon>
        <taxon>Enterobacterales</taxon>
        <taxon>Enterobacteriaceae</taxon>
        <taxon>Klebsiella/Raoultella group</taxon>
        <taxon>Raoultella</taxon>
    </lineage>
</organism>
<feature type="compositionally biased region" description="Pro residues" evidence="1">
    <location>
        <begin position="1"/>
        <end position="11"/>
    </location>
</feature>
<dbReference type="AlphaFoldDB" id="A0A5P6AA60"/>
<gene>
    <name evidence="2" type="ORF">DMB90_10845</name>
</gene>
<dbReference type="EMBL" id="CP029752">
    <property type="protein sequence ID" value="QFG76685.1"/>
    <property type="molecule type" value="Genomic_DNA"/>
</dbReference>
<sequence length="80" mass="9074">MILPVPDPGAPRPFDRSDSGRLSARYLGGTPRRPTCIYAATLLNRSRIGVMERNVDPAPNHLFWLQYRDNTGWRIGTMAY</sequence>
<protein>
    <submittedName>
        <fullName evidence="2">Uncharacterized protein</fullName>
    </submittedName>
</protein>
<evidence type="ECO:0000313" key="2">
    <source>
        <dbReference type="EMBL" id="QFG76685.1"/>
    </source>
</evidence>
<evidence type="ECO:0000256" key="1">
    <source>
        <dbReference type="SAM" id="MobiDB-lite"/>
    </source>
</evidence>
<reference evidence="2" key="1">
    <citation type="submission" date="2018-05" db="EMBL/GenBank/DDBJ databases">
        <title>Bacterial isolates from healthy term breastfed infants carrying antibiotic resistance genes.</title>
        <authorList>
            <person name="Casaburi G."/>
        </authorList>
    </citation>
    <scope>NUCLEOTIDE SEQUENCE [LARGE SCALE GENOMIC DNA]</scope>
    <source>
        <strain evidence="2">7084_4</strain>
    </source>
</reference>